<accession>A0A1L7XEC8</accession>
<protein>
    <submittedName>
        <fullName evidence="1">Uncharacterized protein</fullName>
    </submittedName>
</protein>
<dbReference type="AlphaFoldDB" id="A0A1L7XEC8"/>
<reference evidence="1 2" key="1">
    <citation type="submission" date="2016-03" db="EMBL/GenBank/DDBJ databases">
        <authorList>
            <person name="Ploux O."/>
        </authorList>
    </citation>
    <scope>NUCLEOTIDE SEQUENCE [LARGE SCALE GENOMIC DNA]</scope>
    <source>
        <strain evidence="1 2">UAMH 11012</strain>
    </source>
</reference>
<proteinExistence type="predicted"/>
<keyword evidence="2" id="KW-1185">Reference proteome</keyword>
<dbReference type="STRING" id="576137.A0A1L7XEC8"/>
<dbReference type="EMBL" id="FJOG01000023">
    <property type="protein sequence ID" value="CZR63382.1"/>
    <property type="molecule type" value="Genomic_DNA"/>
</dbReference>
<evidence type="ECO:0000313" key="2">
    <source>
        <dbReference type="Proteomes" id="UP000184330"/>
    </source>
</evidence>
<organism evidence="1 2">
    <name type="scientific">Phialocephala subalpina</name>
    <dbReference type="NCBI Taxonomy" id="576137"/>
    <lineage>
        <taxon>Eukaryota</taxon>
        <taxon>Fungi</taxon>
        <taxon>Dikarya</taxon>
        <taxon>Ascomycota</taxon>
        <taxon>Pezizomycotina</taxon>
        <taxon>Leotiomycetes</taxon>
        <taxon>Helotiales</taxon>
        <taxon>Mollisiaceae</taxon>
        <taxon>Phialocephala</taxon>
        <taxon>Phialocephala fortinii species complex</taxon>
    </lineage>
</organism>
<dbReference type="Proteomes" id="UP000184330">
    <property type="component" value="Unassembled WGS sequence"/>
</dbReference>
<name>A0A1L7XEC8_9HELO</name>
<evidence type="ECO:0000313" key="1">
    <source>
        <dbReference type="EMBL" id="CZR63382.1"/>
    </source>
</evidence>
<sequence length="316" mass="36760">MPTLFTIPRELRDAILGHVVYAAINLPTPTAPFDESTRTEILDLDSQSWGHGKSVKYLKSSSRLGHFPTLIVNRQIRAETLDLLEKLPNKHSYKMDLMLINETDIWATWLSVPLIANRVDEVYVSFRNVGIATNEFNEEYQHEMYAGKSLLRGGCGGPPYLTWCLYDLLERFLRYGPTSDLPPELEAPWGAQGTYWQIHGMRLDDGKYYHHSAHYLAHYVACDLWMLLRMSDHTGRFGKILYERIGKIEVRLDGELIADEEEAYARSIDIAERFDNLKWHGEQRSSKYEWPEKEFERWKPATYKKRVEYGLPVISL</sequence>
<dbReference type="OrthoDB" id="2823490at2759"/>
<gene>
    <name evidence="1" type="ORF">PAC_13279</name>
</gene>